<sequence length="307" mass="33523">MASWLKAAEDLFEVVDRRAKLVAGEKPDELPDVQTPASNRQGSPARRARPRAKSKKRLSSKEAPVDVEREKTPETSQKHVLPNVDIPMPSFENNQSNYVTPRHTVNNEGQGNVKGDSSITQTSLSSTISNDEAKPFADHLNAASVSNVVLVPSNSNDEIESQDISDVSSGAPSVASKGAEIVQGISPTDANQNIISEDAGSSKNLEQVDSQSLHANGPSKVDAQLAHVDLVVEPNSEQKKHQEQKNFPSAMKVQEQLDEAQGLLNSAISTGQSKEARLARVRIINFHDWLYLLLDLNSDPHFFVYIF</sequence>
<dbReference type="GO" id="GO:0000301">
    <property type="term" value="P:retrograde transport, vesicle recycling within Golgi"/>
    <property type="evidence" value="ECO:0007669"/>
    <property type="project" value="TreeGrafter"/>
</dbReference>
<dbReference type="EMBL" id="CACTIH010005890">
    <property type="protein sequence ID" value="CAA3002888.1"/>
    <property type="molecule type" value="Genomic_DNA"/>
</dbReference>
<gene>
    <name evidence="8" type="ORF">OLEA9_A013837</name>
</gene>
<accession>A0A8S0TCZ3</accession>
<keyword evidence="2" id="KW-0812">Transmembrane</keyword>
<feature type="compositionally biased region" description="Basic and acidic residues" evidence="7">
    <location>
        <begin position="59"/>
        <end position="77"/>
    </location>
</feature>
<organism evidence="8 9">
    <name type="scientific">Olea europaea subsp. europaea</name>
    <dbReference type="NCBI Taxonomy" id="158383"/>
    <lineage>
        <taxon>Eukaryota</taxon>
        <taxon>Viridiplantae</taxon>
        <taxon>Streptophyta</taxon>
        <taxon>Embryophyta</taxon>
        <taxon>Tracheophyta</taxon>
        <taxon>Spermatophyta</taxon>
        <taxon>Magnoliopsida</taxon>
        <taxon>eudicotyledons</taxon>
        <taxon>Gunneridae</taxon>
        <taxon>Pentapetalae</taxon>
        <taxon>asterids</taxon>
        <taxon>lamiids</taxon>
        <taxon>Lamiales</taxon>
        <taxon>Oleaceae</taxon>
        <taxon>Oleeae</taxon>
        <taxon>Olea</taxon>
    </lineage>
</organism>
<dbReference type="Proteomes" id="UP000594638">
    <property type="component" value="Unassembled WGS sequence"/>
</dbReference>
<comment type="caution">
    <text evidence="8">The sequence shown here is derived from an EMBL/GenBank/DDBJ whole genome shotgun (WGS) entry which is preliminary data.</text>
</comment>
<evidence type="ECO:0000256" key="1">
    <source>
        <dbReference type="ARBA" id="ARBA00004194"/>
    </source>
</evidence>
<feature type="region of interest" description="Disordered" evidence="7">
    <location>
        <begin position="23"/>
        <end position="90"/>
    </location>
</feature>
<dbReference type="GO" id="GO:0007030">
    <property type="term" value="P:Golgi organization"/>
    <property type="evidence" value="ECO:0007669"/>
    <property type="project" value="InterPro"/>
</dbReference>
<evidence type="ECO:0000256" key="6">
    <source>
        <dbReference type="ARBA" id="ARBA00023136"/>
    </source>
</evidence>
<dbReference type="GO" id="GO:0031985">
    <property type="term" value="C:Golgi cisterna"/>
    <property type="evidence" value="ECO:0007669"/>
    <property type="project" value="TreeGrafter"/>
</dbReference>
<dbReference type="Gramene" id="OE9A013837T1">
    <property type="protein sequence ID" value="OE9A013837C1"/>
    <property type="gene ID" value="OE9A013837"/>
</dbReference>
<dbReference type="OrthoDB" id="248903at2759"/>
<dbReference type="PANTHER" id="PTHR13815:SF7">
    <property type="entry name" value="GOLGIN SUBFAMILY A MEMBER 5"/>
    <property type="match status" value="1"/>
</dbReference>
<keyword evidence="5" id="KW-0175">Coiled coil</keyword>
<feature type="compositionally biased region" description="Basic residues" evidence="7">
    <location>
        <begin position="46"/>
        <end position="58"/>
    </location>
</feature>
<dbReference type="InterPro" id="IPR019177">
    <property type="entry name" value="Golgin_subfamily_A_member_5"/>
</dbReference>
<dbReference type="PANTHER" id="PTHR13815">
    <property type="entry name" value="GOLGIN-84"/>
    <property type="match status" value="1"/>
</dbReference>
<keyword evidence="6" id="KW-0472">Membrane</keyword>
<dbReference type="GO" id="GO:0000139">
    <property type="term" value="C:Golgi membrane"/>
    <property type="evidence" value="ECO:0007669"/>
    <property type="project" value="UniProtKB-SubCell"/>
</dbReference>
<keyword evidence="4" id="KW-0333">Golgi apparatus</keyword>
<evidence type="ECO:0000256" key="3">
    <source>
        <dbReference type="ARBA" id="ARBA00022989"/>
    </source>
</evidence>
<reference evidence="8 9" key="1">
    <citation type="submission" date="2019-12" db="EMBL/GenBank/DDBJ databases">
        <authorList>
            <person name="Alioto T."/>
            <person name="Alioto T."/>
            <person name="Gomez Garrido J."/>
        </authorList>
    </citation>
    <scope>NUCLEOTIDE SEQUENCE [LARGE SCALE GENOMIC DNA]</scope>
</reference>
<evidence type="ECO:0000256" key="7">
    <source>
        <dbReference type="SAM" id="MobiDB-lite"/>
    </source>
</evidence>
<evidence type="ECO:0000256" key="4">
    <source>
        <dbReference type="ARBA" id="ARBA00023034"/>
    </source>
</evidence>
<dbReference type="AlphaFoldDB" id="A0A8S0TCZ3"/>
<proteinExistence type="predicted"/>
<evidence type="ECO:0000313" key="8">
    <source>
        <dbReference type="EMBL" id="CAA3002888.1"/>
    </source>
</evidence>
<protein>
    <submittedName>
        <fullName evidence="8">Uncharacterized protein</fullName>
    </submittedName>
</protein>
<evidence type="ECO:0000256" key="2">
    <source>
        <dbReference type="ARBA" id="ARBA00022692"/>
    </source>
</evidence>
<evidence type="ECO:0000256" key="5">
    <source>
        <dbReference type="ARBA" id="ARBA00023054"/>
    </source>
</evidence>
<comment type="subcellular location">
    <subcellularLocation>
        <location evidence="1">Golgi apparatus membrane</location>
        <topology evidence="1">Single-pass membrane protein</topology>
    </subcellularLocation>
</comment>
<name>A0A8S0TCZ3_OLEEU</name>
<keyword evidence="3" id="KW-1133">Transmembrane helix</keyword>
<evidence type="ECO:0000313" key="9">
    <source>
        <dbReference type="Proteomes" id="UP000594638"/>
    </source>
</evidence>
<keyword evidence="9" id="KW-1185">Reference proteome</keyword>